<reference evidence="4 5" key="1">
    <citation type="journal article" date="2021" name="Nat. Plants">
        <title>The Taxus genome provides insights into paclitaxel biosynthesis.</title>
        <authorList>
            <person name="Xiong X."/>
            <person name="Gou J."/>
            <person name="Liao Q."/>
            <person name="Li Y."/>
            <person name="Zhou Q."/>
            <person name="Bi G."/>
            <person name="Li C."/>
            <person name="Du R."/>
            <person name="Wang X."/>
            <person name="Sun T."/>
            <person name="Guo L."/>
            <person name="Liang H."/>
            <person name="Lu P."/>
            <person name="Wu Y."/>
            <person name="Zhang Z."/>
            <person name="Ro D.K."/>
            <person name="Shang Y."/>
            <person name="Huang S."/>
            <person name="Yan J."/>
        </authorList>
    </citation>
    <scope>NUCLEOTIDE SEQUENCE [LARGE SCALE GENOMIC DNA]</scope>
    <source>
        <strain evidence="4">Ta-2019</strain>
    </source>
</reference>
<feature type="region of interest" description="Disordered" evidence="3">
    <location>
        <begin position="1"/>
        <end position="20"/>
    </location>
</feature>
<name>A0AA38LER3_TAXCH</name>
<dbReference type="OMA" id="RIEVFHI"/>
<evidence type="ECO:0000256" key="3">
    <source>
        <dbReference type="SAM" id="MobiDB-lite"/>
    </source>
</evidence>
<evidence type="ECO:0000313" key="4">
    <source>
        <dbReference type="EMBL" id="KAH9319145.1"/>
    </source>
</evidence>
<dbReference type="AlphaFoldDB" id="A0AA38LER3"/>
<evidence type="ECO:0000313" key="5">
    <source>
        <dbReference type="Proteomes" id="UP000824469"/>
    </source>
</evidence>
<gene>
    <name evidence="4" type="ORF">KI387_020914</name>
</gene>
<dbReference type="InterPro" id="IPR005202">
    <property type="entry name" value="TF_GRAS"/>
</dbReference>
<proteinExistence type="predicted"/>
<comment type="caution">
    <text evidence="4">The sequence shown here is derived from an EMBL/GenBank/DDBJ whole genome shotgun (WGS) entry which is preliminary data.</text>
</comment>
<feature type="non-terminal residue" evidence="4">
    <location>
        <position position="477"/>
    </location>
</feature>
<dbReference type="PANTHER" id="PTHR31636">
    <property type="entry name" value="OSJNBA0084A10.13 PROTEIN-RELATED"/>
    <property type="match status" value="1"/>
</dbReference>
<dbReference type="EMBL" id="JAHRHJ020000004">
    <property type="protein sequence ID" value="KAH9319145.1"/>
    <property type="molecule type" value="Genomic_DNA"/>
</dbReference>
<keyword evidence="2" id="KW-0804">Transcription</keyword>
<protein>
    <submittedName>
        <fullName evidence="4">Uncharacterized protein</fullName>
    </submittedName>
</protein>
<keyword evidence="5" id="KW-1185">Reference proteome</keyword>
<organism evidence="4 5">
    <name type="scientific">Taxus chinensis</name>
    <name type="common">Chinese yew</name>
    <name type="synonym">Taxus wallichiana var. chinensis</name>
    <dbReference type="NCBI Taxonomy" id="29808"/>
    <lineage>
        <taxon>Eukaryota</taxon>
        <taxon>Viridiplantae</taxon>
        <taxon>Streptophyta</taxon>
        <taxon>Embryophyta</taxon>
        <taxon>Tracheophyta</taxon>
        <taxon>Spermatophyta</taxon>
        <taxon>Pinopsida</taxon>
        <taxon>Pinidae</taxon>
        <taxon>Conifers II</taxon>
        <taxon>Cupressales</taxon>
        <taxon>Taxaceae</taxon>
        <taxon>Taxus</taxon>
    </lineage>
</organism>
<dbReference type="Proteomes" id="UP000824469">
    <property type="component" value="Unassembled WGS sequence"/>
</dbReference>
<sequence>MDNTFAMSDEGIPSNNVSPGQMEEFSAAWTLQIREDLSPAPAEFSQTMPMPKGVNSFACEKIMKLARAQFVQAYANGGFYNAAQFAITALPREEHDGLHLAHLLLLSAEMIGNQQFDHATRLVRQCKNFSSQVGNPMQRLGYYVSDVLEERIEREGEAKGELSKPPKPVPDFAFNIDTNSEECDFYNLVAFYTRHLPYITVMQFILTQAVIDTVGSANKIHVIDLGMRTGSQWTILIQFLAERADASLELLTITAVGMNGEELKKSGRRLHEFAKSLAVPFAYKIVEISNMEEIHEGVFDIKSDEAVAVYSHLVLRSLLNDPILLDKLVIAIRKLRPRIMVNAELEGQQNSPSFLNRFMEVLLYNSTYFDLLDVTFPDRSDIKRVKHEEIFVSPQIRNMIVCEGKDRRVRHVKTHVWRCFFKHAGFKELSFSFRAEYQARLLVSQFPCGEWYTLEPNGFAIILGWQGTALFALSAWS</sequence>
<accession>A0AA38LER3</accession>
<evidence type="ECO:0000256" key="2">
    <source>
        <dbReference type="ARBA" id="ARBA00023163"/>
    </source>
</evidence>
<dbReference type="PROSITE" id="PS50985">
    <property type="entry name" value="GRAS"/>
    <property type="match status" value="1"/>
</dbReference>
<evidence type="ECO:0000256" key="1">
    <source>
        <dbReference type="ARBA" id="ARBA00023015"/>
    </source>
</evidence>
<keyword evidence="1" id="KW-0805">Transcription regulation</keyword>
<dbReference type="Pfam" id="PF03514">
    <property type="entry name" value="GRAS"/>
    <property type="match status" value="1"/>
</dbReference>